<keyword evidence="5" id="KW-1185">Reference proteome</keyword>
<feature type="compositionally biased region" description="Low complexity" evidence="3">
    <location>
        <begin position="106"/>
        <end position="115"/>
    </location>
</feature>
<feature type="compositionally biased region" description="Polar residues" evidence="3">
    <location>
        <begin position="69"/>
        <end position="105"/>
    </location>
</feature>
<dbReference type="OrthoDB" id="5597648at2759"/>
<keyword evidence="2" id="KW-0597">Phosphoprotein</keyword>
<comment type="similarity">
    <text evidence="1">Belongs to the FAM114 family.</text>
</comment>
<gene>
    <name evidence="4" type="ORF">P879_00387</name>
</gene>
<accession>A0A8T0DXX8</accession>
<evidence type="ECO:0000256" key="3">
    <source>
        <dbReference type="SAM" id="MobiDB-lite"/>
    </source>
</evidence>
<evidence type="ECO:0008006" key="6">
    <source>
        <dbReference type="Google" id="ProtNLM"/>
    </source>
</evidence>
<feature type="compositionally biased region" description="Acidic residues" evidence="3">
    <location>
        <begin position="1"/>
        <end position="16"/>
    </location>
</feature>
<evidence type="ECO:0000256" key="1">
    <source>
        <dbReference type="ARBA" id="ARBA00006903"/>
    </source>
</evidence>
<organism evidence="4 5">
    <name type="scientific">Paragonimus westermani</name>
    <dbReference type="NCBI Taxonomy" id="34504"/>
    <lineage>
        <taxon>Eukaryota</taxon>
        <taxon>Metazoa</taxon>
        <taxon>Spiralia</taxon>
        <taxon>Lophotrochozoa</taxon>
        <taxon>Platyhelminthes</taxon>
        <taxon>Trematoda</taxon>
        <taxon>Digenea</taxon>
        <taxon>Plagiorchiida</taxon>
        <taxon>Troglotremata</taxon>
        <taxon>Troglotrematidae</taxon>
        <taxon>Paragonimus</taxon>
    </lineage>
</organism>
<dbReference type="AlphaFoldDB" id="A0A8T0DXX8"/>
<reference evidence="4 5" key="1">
    <citation type="submission" date="2019-07" db="EMBL/GenBank/DDBJ databases">
        <title>Annotation for the trematode Paragonimus westermani.</title>
        <authorList>
            <person name="Choi Y.-J."/>
        </authorList>
    </citation>
    <scope>NUCLEOTIDE SEQUENCE [LARGE SCALE GENOMIC DNA]</scope>
    <source>
        <strain evidence="4">180907_Pwestermani</strain>
    </source>
</reference>
<dbReference type="PANTHER" id="PTHR12842:SF6">
    <property type="entry name" value="FI01459P"/>
    <property type="match status" value="1"/>
</dbReference>
<feature type="region of interest" description="Disordered" evidence="3">
    <location>
        <begin position="1"/>
        <end position="138"/>
    </location>
</feature>
<comment type="caution">
    <text evidence="4">The sequence shown here is derived from an EMBL/GenBank/DDBJ whole genome shotgun (WGS) entry which is preliminary data.</text>
</comment>
<dbReference type="Pfam" id="PF05334">
    <property type="entry name" value="DUF719"/>
    <property type="match status" value="1"/>
</dbReference>
<evidence type="ECO:0000256" key="2">
    <source>
        <dbReference type="ARBA" id="ARBA00022553"/>
    </source>
</evidence>
<dbReference type="PANTHER" id="PTHR12842">
    <property type="entry name" value="FI01459P"/>
    <property type="match status" value="1"/>
</dbReference>
<feature type="compositionally biased region" description="Basic residues" evidence="3">
    <location>
        <begin position="54"/>
        <end position="64"/>
    </location>
</feature>
<evidence type="ECO:0000313" key="4">
    <source>
        <dbReference type="EMBL" id="KAF8572420.1"/>
    </source>
</evidence>
<name>A0A8T0DXX8_9TREM</name>
<sequence>MCDEDSDKFESADEGLDSSIKREEYVPIDVSTQNKNKAKSIKPLTQSPDNPTAARKKKKRKSKPALKTCVSNDPKSFLATQSPKVNSEVQSESALTSTTSDETNNVSSEPSPSEVVLRKDENLPPSSADVGKSSSPGEIRLTEYEIVQQVEPENPTTTPLESPSDVDFLASTASRLIHGLGDGLDTVSGIFSQALQSASLDKLIPKGDVTEQRSQRIADEEAERKAISQAWSNVWNTAWGLDDGWEVEEVSETVPEENPKSPEVTNQEHTIKTDADYVDASNPTEVIPVMAKVSLREQGDQKVTSMLWDWTGVTSFAQQLTSSLQAKSLNLVQEGVNVLEQIGKKTMSVIEENDPGFRYTKSFLRPPGLRDRPNLSQVIREAHERDRINQQSVRDSRTVFNQGNFTAQLELRRALVHLEALELVSDQAESQLHARLDTLPASCNLTLHGGLLESIWKALQLDVCEDEEEEENRGENSYSTLLANSSVADLLDLSAIIPAELRDSCPSGLSDEQARLWVIFEQSLRRIGMIYSGEPLFQVRVKCVLTKFPRLFVFLFSFWFKLCNVANLNLHWIASSSFGIVRPFWLDSAGQKCTSVNLCNLKSSSGLPNFLSSVILHAAPS</sequence>
<proteinExistence type="inferred from homology"/>
<dbReference type="EMBL" id="JTDF01000041">
    <property type="protein sequence ID" value="KAF8572420.1"/>
    <property type="molecule type" value="Genomic_DNA"/>
</dbReference>
<protein>
    <recommendedName>
        <fullName evidence="6">Protein FAM114A2</fullName>
    </recommendedName>
</protein>
<evidence type="ECO:0000313" key="5">
    <source>
        <dbReference type="Proteomes" id="UP000699462"/>
    </source>
</evidence>
<dbReference type="Proteomes" id="UP000699462">
    <property type="component" value="Unassembled WGS sequence"/>
</dbReference>
<dbReference type="InterPro" id="IPR007998">
    <property type="entry name" value="DUF719"/>
</dbReference>